<dbReference type="Gene3D" id="3.80.10.10">
    <property type="entry name" value="Ribonuclease Inhibitor"/>
    <property type="match status" value="2"/>
</dbReference>
<dbReference type="PANTHER" id="PTHR24373:SF370">
    <property type="entry name" value="FISH-LIPS, ISOFORM E"/>
    <property type="match status" value="1"/>
</dbReference>
<keyword evidence="3" id="KW-0812">Transmembrane</keyword>
<organism evidence="4 5">
    <name type="scientific">Polyplax serrata</name>
    <name type="common">Common mouse louse</name>
    <dbReference type="NCBI Taxonomy" id="468196"/>
    <lineage>
        <taxon>Eukaryota</taxon>
        <taxon>Metazoa</taxon>
        <taxon>Ecdysozoa</taxon>
        <taxon>Arthropoda</taxon>
        <taxon>Hexapoda</taxon>
        <taxon>Insecta</taxon>
        <taxon>Pterygota</taxon>
        <taxon>Neoptera</taxon>
        <taxon>Paraneoptera</taxon>
        <taxon>Psocodea</taxon>
        <taxon>Troctomorpha</taxon>
        <taxon>Phthiraptera</taxon>
        <taxon>Anoplura</taxon>
        <taxon>Polyplacidae</taxon>
        <taxon>Polyplax</taxon>
    </lineage>
</organism>
<feature type="compositionally biased region" description="Polar residues" evidence="2">
    <location>
        <begin position="12"/>
        <end position="23"/>
    </location>
</feature>
<gene>
    <name evidence="4" type="ORF">RUM44_009822</name>
</gene>
<keyword evidence="3" id="KW-0472">Membrane</keyword>
<dbReference type="Proteomes" id="UP001359485">
    <property type="component" value="Unassembled WGS sequence"/>
</dbReference>
<feature type="region of interest" description="Disordered" evidence="2">
    <location>
        <begin position="1"/>
        <end position="25"/>
    </location>
</feature>
<dbReference type="EMBL" id="JAWJWF010000045">
    <property type="protein sequence ID" value="KAK6627345.1"/>
    <property type="molecule type" value="Genomic_DNA"/>
</dbReference>
<name>A0ABR1ATS2_POLSC</name>
<keyword evidence="1" id="KW-0732">Signal</keyword>
<dbReference type="InterPro" id="IPR050328">
    <property type="entry name" value="Dev_Immune_Receptor"/>
</dbReference>
<dbReference type="InterPro" id="IPR026906">
    <property type="entry name" value="LRR_5"/>
</dbReference>
<evidence type="ECO:0000313" key="5">
    <source>
        <dbReference type="Proteomes" id="UP001359485"/>
    </source>
</evidence>
<feature type="transmembrane region" description="Helical" evidence="3">
    <location>
        <begin position="507"/>
        <end position="531"/>
    </location>
</feature>
<evidence type="ECO:0000256" key="1">
    <source>
        <dbReference type="ARBA" id="ARBA00022729"/>
    </source>
</evidence>
<keyword evidence="3" id="KW-1133">Transmembrane helix</keyword>
<comment type="caution">
    <text evidence="4">The sequence shown here is derived from an EMBL/GenBank/DDBJ whole genome shotgun (WGS) entry which is preliminary data.</text>
</comment>
<reference evidence="4 5" key="1">
    <citation type="submission" date="2023-09" db="EMBL/GenBank/DDBJ databases">
        <title>Genomes of two closely related lineages of the louse Polyplax serrata with different host specificities.</title>
        <authorList>
            <person name="Martinu J."/>
            <person name="Tarabai H."/>
            <person name="Stefka J."/>
            <person name="Hypsa V."/>
        </authorList>
    </citation>
    <scope>NUCLEOTIDE SEQUENCE [LARGE SCALE GENOMIC DNA]</scope>
    <source>
        <strain evidence="4">98ZLc_SE</strain>
    </source>
</reference>
<protein>
    <submittedName>
        <fullName evidence="4">Uncharacterized protein</fullName>
    </submittedName>
</protein>
<proteinExistence type="predicted"/>
<dbReference type="PANTHER" id="PTHR24373">
    <property type="entry name" value="SLIT RELATED LEUCINE-RICH REPEAT NEURONAL PROTEIN"/>
    <property type="match status" value="1"/>
</dbReference>
<dbReference type="InterPro" id="IPR032675">
    <property type="entry name" value="LRR_dom_sf"/>
</dbReference>
<feature type="region of interest" description="Disordered" evidence="2">
    <location>
        <begin position="786"/>
        <end position="805"/>
    </location>
</feature>
<accession>A0ABR1ATS2</accession>
<dbReference type="Pfam" id="PF13306">
    <property type="entry name" value="LRR_5"/>
    <property type="match status" value="1"/>
</dbReference>
<evidence type="ECO:0000256" key="2">
    <source>
        <dbReference type="SAM" id="MobiDB-lite"/>
    </source>
</evidence>
<sequence>MPRELAKLDNAPSDTVCQRSSPNGVREEVDNQFSESAGNHWIQFKIEALDMTNGSWCHQKRETTPDRAGREDTKNTILTGGIVMNLRPGSIPPTTHEIRISNAKHLRVLPGTFFNNSKLHRARFHNMQNLTIFSLAFQNLTSPSFHMIIEDNSRVTIEEYAFRNLQSPVTATVVNCERVVLKKSIFYWFVKVKISNVPKLELVENTFSTKVKQDNVWNEATMLFSNVTLNEIPNATFPLNSAKIVFTNCTISTIRSEAFNGIALVSVSFKSSKIKRIQGGAFSERTLLQNFELDDVDVEYVDSNAVSAAARFTVQNCRMEELTNGAFNVNTAYLKVLDNHFRKIRRYAFEIHNWNSIVVNGNRFENLEPDFFSAPFSNITDVTTEFIFSNNSLGKVEVDVLSFVPNEPGLKTVIDSNIFENVCHCHLETWVQERAGASWEEFYESSYCVIGELLENCYNISRGYMKMKEYVVEYCTPENVIVCEDAHKTYHPNILLPLDLHNTERTVLGVIFLGVLCSIALMIVILTLIWMKEKGICGSKRKPQSSNSNSCCFHFCARLCSDGNLVRCDSISRMNIHEYAEIQNQLNHQQKQTTLTVEDEIEGGEDIIECENKATQTIPEELTQELIQSLREKLDDPENYNEARDMIEHLYDLIKVEESCNNNASPRNSFTFDDEEVGGIYEVIQTTKTTSLKKPRTRRKNLAVNVTSTGTRAPSPDKLSPISFNVIRPTPTVVGDYTEPRDRRSNEYCELPSANLIMPDVLTSSQIKNGSNLPNSHIYAEPLQCTSMTNRPLPTKPVQPGTSKS</sequence>
<dbReference type="SUPFAM" id="SSF51126">
    <property type="entry name" value="Pectin lyase-like"/>
    <property type="match status" value="1"/>
</dbReference>
<evidence type="ECO:0000256" key="3">
    <source>
        <dbReference type="SAM" id="Phobius"/>
    </source>
</evidence>
<dbReference type="InterPro" id="IPR011050">
    <property type="entry name" value="Pectin_lyase_fold/virulence"/>
</dbReference>
<keyword evidence="5" id="KW-1185">Reference proteome</keyword>
<evidence type="ECO:0000313" key="4">
    <source>
        <dbReference type="EMBL" id="KAK6627345.1"/>
    </source>
</evidence>